<reference evidence="1" key="1">
    <citation type="journal article" date="2020" name="Stud. Mycol.">
        <title>101 Dothideomycetes genomes: a test case for predicting lifestyles and emergence of pathogens.</title>
        <authorList>
            <person name="Haridas S."/>
            <person name="Albert R."/>
            <person name="Binder M."/>
            <person name="Bloem J."/>
            <person name="Labutti K."/>
            <person name="Salamov A."/>
            <person name="Andreopoulos B."/>
            <person name="Baker S."/>
            <person name="Barry K."/>
            <person name="Bills G."/>
            <person name="Bluhm B."/>
            <person name="Cannon C."/>
            <person name="Castanera R."/>
            <person name="Culley D."/>
            <person name="Daum C."/>
            <person name="Ezra D."/>
            <person name="Gonzalez J."/>
            <person name="Henrissat B."/>
            <person name="Kuo A."/>
            <person name="Liang C."/>
            <person name="Lipzen A."/>
            <person name="Lutzoni F."/>
            <person name="Magnuson J."/>
            <person name="Mondo S."/>
            <person name="Nolan M."/>
            <person name="Ohm R."/>
            <person name="Pangilinan J."/>
            <person name="Park H.-J."/>
            <person name="Ramirez L."/>
            <person name="Alfaro M."/>
            <person name="Sun H."/>
            <person name="Tritt A."/>
            <person name="Yoshinaga Y."/>
            <person name="Zwiers L.-H."/>
            <person name="Turgeon B."/>
            <person name="Goodwin S."/>
            <person name="Spatafora J."/>
            <person name="Crous P."/>
            <person name="Grigoriev I."/>
        </authorList>
    </citation>
    <scope>NUCLEOTIDE SEQUENCE</scope>
    <source>
        <strain evidence="1">CBS 115976</strain>
    </source>
</reference>
<organism evidence="1 2">
    <name type="scientific">Microthyrium microscopicum</name>
    <dbReference type="NCBI Taxonomy" id="703497"/>
    <lineage>
        <taxon>Eukaryota</taxon>
        <taxon>Fungi</taxon>
        <taxon>Dikarya</taxon>
        <taxon>Ascomycota</taxon>
        <taxon>Pezizomycotina</taxon>
        <taxon>Dothideomycetes</taxon>
        <taxon>Dothideomycetes incertae sedis</taxon>
        <taxon>Microthyriales</taxon>
        <taxon>Microthyriaceae</taxon>
        <taxon>Microthyrium</taxon>
    </lineage>
</organism>
<sequence>MADKALDSRSSCTGAIALAGSAPSILPTPWKAGLPRLQRLHVALFIFNPMVNVVSSCQRNSHRHHHCVDREFHFLLQSKPHDTIKRMKAHGTLNIVGRNVRANPPHEYIYLMAHYKKTARKSELHRVYLYFADVKLHLAANISPNPNP</sequence>
<evidence type="ECO:0000313" key="2">
    <source>
        <dbReference type="Proteomes" id="UP000799302"/>
    </source>
</evidence>
<dbReference type="AlphaFoldDB" id="A0A6A6UM52"/>
<evidence type="ECO:0000313" key="1">
    <source>
        <dbReference type="EMBL" id="KAF2671994.1"/>
    </source>
</evidence>
<protein>
    <submittedName>
        <fullName evidence="1">Uncharacterized protein</fullName>
    </submittedName>
</protein>
<keyword evidence="2" id="KW-1185">Reference proteome</keyword>
<accession>A0A6A6UM52</accession>
<dbReference type="EMBL" id="MU004232">
    <property type="protein sequence ID" value="KAF2671994.1"/>
    <property type="molecule type" value="Genomic_DNA"/>
</dbReference>
<proteinExistence type="predicted"/>
<dbReference type="Proteomes" id="UP000799302">
    <property type="component" value="Unassembled WGS sequence"/>
</dbReference>
<gene>
    <name evidence="1" type="ORF">BT63DRAFT_185424</name>
</gene>
<name>A0A6A6UM52_9PEZI</name>